<keyword evidence="2" id="KW-0812">Transmembrane</keyword>
<name>B1V9W0_PHYAS</name>
<evidence type="ECO:0000256" key="1">
    <source>
        <dbReference type="SAM" id="MobiDB-lite"/>
    </source>
</evidence>
<sequence length="93" mass="10704">MSNPFKTLNCMRINKTTERRKLMTPQFRRNATWFFAILALLGMIFISYRLFNTNRTQDPQAGGSEALHHQTQTEAERKAAETNQPQANTGSQE</sequence>
<protein>
    <submittedName>
        <fullName evidence="3">Uncharacterized protein</fullName>
    </submittedName>
</protein>
<evidence type="ECO:0000313" key="4">
    <source>
        <dbReference type="Proteomes" id="UP000008323"/>
    </source>
</evidence>
<feature type="compositionally biased region" description="Polar residues" evidence="1">
    <location>
        <begin position="81"/>
        <end position="93"/>
    </location>
</feature>
<keyword evidence="2" id="KW-1133">Transmembrane helix</keyword>
<evidence type="ECO:0000256" key="2">
    <source>
        <dbReference type="SAM" id="Phobius"/>
    </source>
</evidence>
<dbReference type="EMBL" id="AM422018">
    <property type="protein sequence ID" value="CAM11732.1"/>
    <property type="molecule type" value="Genomic_DNA"/>
</dbReference>
<keyword evidence="2" id="KW-0472">Membrane</keyword>
<gene>
    <name evidence="3" type="ordered locus">PA0398</name>
</gene>
<evidence type="ECO:0000313" key="3">
    <source>
        <dbReference type="EMBL" id="CAM11732.1"/>
    </source>
</evidence>
<feature type="transmembrane region" description="Helical" evidence="2">
    <location>
        <begin position="31"/>
        <end position="51"/>
    </location>
</feature>
<reference evidence="3 4" key="1">
    <citation type="journal article" date="2008" name="J. Bacteriol.">
        <title>Comparative genome analysis of 'Candidatus Phytoplasma australiense' (subgroup tuf-Australia I; rp-A) and 'Ca. Phytoplasma asteris' strains OY-M and AY-WB.</title>
        <authorList>
            <person name="Tran-Nguyen L.T."/>
            <person name="Kube M."/>
            <person name="Schneider B."/>
            <person name="Reinhardt R."/>
            <person name="Gibb K.S."/>
        </authorList>
    </citation>
    <scope>NUCLEOTIDE SEQUENCE [LARGE SCALE GENOMIC DNA]</scope>
</reference>
<feature type="region of interest" description="Disordered" evidence="1">
    <location>
        <begin position="56"/>
        <end position="93"/>
    </location>
</feature>
<accession>B1V9W0</accession>
<dbReference type="KEGG" id="pal:PA0398"/>
<dbReference type="Proteomes" id="UP000008323">
    <property type="component" value="Chromosome"/>
</dbReference>
<organism evidence="3 4">
    <name type="scientific">Phytoplasma australiense</name>
    <dbReference type="NCBI Taxonomy" id="59748"/>
    <lineage>
        <taxon>Bacteria</taxon>
        <taxon>Bacillati</taxon>
        <taxon>Mycoplasmatota</taxon>
        <taxon>Mollicutes</taxon>
        <taxon>Acholeplasmatales</taxon>
        <taxon>Acholeplasmataceae</taxon>
        <taxon>Candidatus Phytoplasma</taxon>
        <taxon>16SrXII (Stolbur group)</taxon>
    </lineage>
</organism>
<proteinExistence type="predicted"/>
<dbReference type="AlphaFoldDB" id="B1V9W0"/>